<accession>A0A4R0Q2J5</accession>
<dbReference type="OrthoDB" id="9779074at2"/>
<name>A0A4R0Q2J5_9SPHI</name>
<keyword evidence="4" id="KW-1133">Transmembrane helix</keyword>
<proteinExistence type="predicted"/>
<feature type="transmembrane region" description="Helical" evidence="4">
    <location>
        <begin position="71"/>
        <end position="87"/>
    </location>
</feature>
<feature type="transmembrane region" description="Helical" evidence="4">
    <location>
        <begin position="189"/>
        <end position="207"/>
    </location>
</feature>
<protein>
    <submittedName>
        <fullName evidence="6">AraC family transcriptional regulator</fullName>
    </submittedName>
</protein>
<keyword evidence="2" id="KW-0238">DNA-binding</keyword>
<feature type="domain" description="HTH araC/xylS-type" evidence="5">
    <location>
        <begin position="304"/>
        <end position="404"/>
    </location>
</feature>
<feature type="transmembrane region" description="Helical" evidence="4">
    <location>
        <begin position="213"/>
        <end position="235"/>
    </location>
</feature>
<dbReference type="Proteomes" id="UP000293925">
    <property type="component" value="Unassembled WGS sequence"/>
</dbReference>
<dbReference type="InterPro" id="IPR018060">
    <property type="entry name" value="HTH_AraC"/>
</dbReference>
<organism evidence="6 7">
    <name type="scientific">Pedobacter psychrodurus</name>
    <dbReference type="NCBI Taxonomy" id="2530456"/>
    <lineage>
        <taxon>Bacteria</taxon>
        <taxon>Pseudomonadati</taxon>
        <taxon>Bacteroidota</taxon>
        <taxon>Sphingobacteriia</taxon>
        <taxon>Sphingobacteriales</taxon>
        <taxon>Sphingobacteriaceae</taxon>
        <taxon>Pedobacter</taxon>
    </lineage>
</organism>
<keyword evidence="4" id="KW-0812">Transmembrane</keyword>
<sequence length="408" mass="47502">MQSLNLLVSTSCLFLLLFSMHLFFAKKGNKLLNILLSVIFFARFGQILTSLLFKSDQPNTLAFFHQTFTPFYYAAPACFYLYITGFLQDRKSLKKIEWLHFAPALLAIIHVIPWHFSTIPDWDMIGNQLAENGYYSLKVKSGLFPPYFHYLFRPMLVFGYLCLTWIAVLRLKNNTQQIIEGEGRKWIIFFLRIATFFQLFSLVPIILRSLHIPYVNASFIVLNCLALLIILLYALHKPYIFYGYLLVAVDWTKKPSIKKIETDQRETNATPFPLSEEDSKRTLTTVKKINLLDAQLSDYALAMKEIMEVEQLYLLHDFQIIDLAAKLNIPIHHCSFVINKHIGKNFRDWINSYRVDHFLKQYPLKSDKITIEAIASEAGFKSLATFYNAFKKETGLMPTTYFTQELSR</sequence>
<dbReference type="SMART" id="SM00342">
    <property type="entry name" value="HTH_ARAC"/>
    <property type="match status" value="1"/>
</dbReference>
<dbReference type="Gene3D" id="1.10.10.60">
    <property type="entry name" value="Homeodomain-like"/>
    <property type="match status" value="1"/>
</dbReference>
<feature type="transmembrane region" description="Helical" evidence="4">
    <location>
        <begin position="6"/>
        <end position="24"/>
    </location>
</feature>
<comment type="caution">
    <text evidence="6">The sequence shown here is derived from an EMBL/GenBank/DDBJ whole genome shotgun (WGS) entry which is preliminary data.</text>
</comment>
<gene>
    <name evidence="6" type="ORF">EZ456_10595</name>
</gene>
<feature type="transmembrane region" description="Helical" evidence="4">
    <location>
        <begin position="147"/>
        <end position="168"/>
    </location>
</feature>
<dbReference type="EMBL" id="SJSO01000007">
    <property type="protein sequence ID" value="TCD26971.1"/>
    <property type="molecule type" value="Genomic_DNA"/>
</dbReference>
<reference evidence="6 7" key="1">
    <citation type="submission" date="2019-02" db="EMBL/GenBank/DDBJ databases">
        <title>Pedobacter sp. RP-3-21 sp. nov., isolated from Arctic soil.</title>
        <authorList>
            <person name="Dahal R.H."/>
        </authorList>
    </citation>
    <scope>NUCLEOTIDE SEQUENCE [LARGE SCALE GENOMIC DNA]</scope>
    <source>
        <strain evidence="6 7">RP-3-21</strain>
    </source>
</reference>
<keyword evidence="7" id="KW-1185">Reference proteome</keyword>
<dbReference type="GO" id="GO:0043565">
    <property type="term" value="F:sequence-specific DNA binding"/>
    <property type="evidence" value="ECO:0007669"/>
    <property type="project" value="InterPro"/>
</dbReference>
<dbReference type="InterPro" id="IPR009057">
    <property type="entry name" value="Homeodomain-like_sf"/>
</dbReference>
<evidence type="ECO:0000259" key="5">
    <source>
        <dbReference type="PROSITE" id="PS01124"/>
    </source>
</evidence>
<dbReference type="PROSITE" id="PS01124">
    <property type="entry name" value="HTH_ARAC_FAMILY_2"/>
    <property type="match status" value="1"/>
</dbReference>
<dbReference type="PANTHER" id="PTHR43280:SF29">
    <property type="entry name" value="ARAC-FAMILY TRANSCRIPTIONAL REGULATOR"/>
    <property type="match status" value="1"/>
</dbReference>
<evidence type="ECO:0000256" key="1">
    <source>
        <dbReference type="ARBA" id="ARBA00023015"/>
    </source>
</evidence>
<feature type="transmembrane region" description="Helical" evidence="4">
    <location>
        <begin position="99"/>
        <end position="116"/>
    </location>
</feature>
<evidence type="ECO:0000256" key="4">
    <source>
        <dbReference type="SAM" id="Phobius"/>
    </source>
</evidence>
<keyword evidence="3" id="KW-0804">Transcription</keyword>
<dbReference type="PANTHER" id="PTHR43280">
    <property type="entry name" value="ARAC-FAMILY TRANSCRIPTIONAL REGULATOR"/>
    <property type="match status" value="1"/>
</dbReference>
<dbReference type="Pfam" id="PF12833">
    <property type="entry name" value="HTH_18"/>
    <property type="match status" value="1"/>
</dbReference>
<feature type="transmembrane region" description="Helical" evidence="4">
    <location>
        <begin position="31"/>
        <end position="51"/>
    </location>
</feature>
<evidence type="ECO:0000313" key="6">
    <source>
        <dbReference type="EMBL" id="TCD26971.1"/>
    </source>
</evidence>
<keyword evidence="4" id="KW-0472">Membrane</keyword>
<evidence type="ECO:0000256" key="2">
    <source>
        <dbReference type="ARBA" id="ARBA00023125"/>
    </source>
</evidence>
<keyword evidence="1" id="KW-0805">Transcription regulation</keyword>
<evidence type="ECO:0000256" key="3">
    <source>
        <dbReference type="ARBA" id="ARBA00023163"/>
    </source>
</evidence>
<evidence type="ECO:0000313" key="7">
    <source>
        <dbReference type="Proteomes" id="UP000293925"/>
    </source>
</evidence>
<dbReference type="SUPFAM" id="SSF46689">
    <property type="entry name" value="Homeodomain-like"/>
    <property type="match status" value="1"/>
</dbReference>
<dbReference type="GO" id="GO:0003700">
    <property type="term" value="F:DNA-binding transcription factor activity"/>
    <property type="evidence" value="ECO:0007669"/>
    <property type="project" value="InterPro"/>
</dbReference>
<dbReference type="AlphaFoldDB" id="A0A4R0Q2J5"/>